<evidence type="ECO:0000256" key="7">
    <source>
        <dbReference type="PROSITE-ProRule" id="PRU10141"/>
    </source>
</evidence>
<keyword evidence="12" id="KW-1185">Reference proteome</keyword>
<evidence type="ECO:0000313" key="12">
    <source>
        <dbReference type="Proteomes" id="UP001569963"/>
    </source>
</evidence>
<dbReference type="InterPro" id="IPR017441">
    <property type="entry name" value="Protein_kinase_ATP_BS"/>
</dbReference>
<dbReference type="PROSITE" id="PS50011">
    <property type="entry name" value="PROTEIN_KINASE_DOM"/>
    <property type="match status" value="1"/>
</dbReference>
<keyword evidence="3 11" id="KW-0808">Transferase</keyword>
<dbReference type="GO" id="GO:0004674">
    <property type="term" value="F:protein serine/threonine kinase activity"/>
    <property type="evidence" value="ECO:0007669"/>
    <property type="project" value="UniProtKB-EC"/>
</dbReference>
<evidence type="ECO:0000256" key="4">
    <source>
        <dbReference type="ARBA" id="ARBA00022741"/>
    </source>
</evidence>
<comment type="caution">
    <text evidence="11">The sequence shown here is derived from an EMBL/GenBank/DDBJ whole genome shotgun (WGS) entry which is preliminary data.</text>
</comment>
<dbReference type="SMART" id="SM00220">
    <property type="entry name" value="S_TKc"/>
    <property type="match status" value="1"/>
</dbReference>
<dbReference type="Gene3D" id="1.10.510.10">
    <property type="entry name" value="Transferase(Phosphotransferase) domain 1"/>
    <property type="match status" value="1"/>
</dbReference>
<keyword evidence="9" id="KW-0472">Membrane</keyword>
<dbReference type="PANTHER" id="PTHR43289">
    <property type="entry name" value="MITOGEN-ACTIVATED PROTEIN KINASE KINASE KINASE 20-RELATED"/>
    <property type="match status" value="1"/>
</dbReference>
<dbReference type="SUPFAM" id="SSF56112">
    <property type="entry name" value="Protein kinase-like (PK-like)"/>
    <property type="match status" value="1"/>
</dbReference>
<dbReference type="Proteomes" id="UP001569963">
    <property type="component" value="Unassembled WGS sequence"/>
</dbReference>
<feature type="transmembrane region" description="Helical" evidence="9">
    <location>
        <begin position="304"/>
        <end position="323"/>
    </location>
</feature>
<dbReference type="RefSeq" id="WP_371950614.1">
    <property type="nucleotide sequence ID" value="NZ_JAXCEI010000007.1"/>
</dbReference>
<dbReference type="Gene3D" id="3.30.200.20">
    <property type="entry name" value="Phosphorylase Kinase, domain 1"/>
    <property type="match status" value="1"/>
</dbReference>
<feature type="domain" description="Protein kinase" evidence="10">
    <location>
        <begin position="13"/>
        <end position="278"/>
    </location>
</feature>
<sequence length="512" mass="54317">MGWDGEGVLAGRYRNLGRIGQGGMGAVWRAHDPELGREVAIKELRVPEQVTERERSVWYARMEREARAAAGLRHPAIVTVYDRVMGEDGRPWIVMELIRGRSLAQLLAEQGAVPARRVAAIGLAMLDALSAAHAQGVVHRDVKPANVLLEGDRVVLTDFGIAAVEGDATLTGSGAVLGTPAYMSPEQVRGERATPASDLWALGATLYAAVEGRPPFTAPSHGGLFVAIATQEPAPPRCGGPLAHLLHGLLSKDPAARLSPAQVRDLLQAVSDDGEPPLAEHRPPSPEPATRVEPASTGACRHPVAVRGALVAAWIAIAAALLLPRDFADPIGLSILLEVAPRWLEVALVVAILLSCLLWNMTDRPAFVLPAVAVFAVLLTLAAPSSYDAIVINELGESDRAPDIGFGLAWAWLAGAVALMFAFAGVNASLEARMPRPALLRTAVVIEGALAVLWLPLVFWTLGIGMDADMSRHVGSEARAWALMGVLAAVFTVWVAAQAASRRRHRGPEPAR</sequence>
<feature type="transmembrane region" description="Helical" evidence="9">
    <location>
        <begin position="438"/>
        <end position="460"/>
    </location>
</feature>
<feature type="region of interest" description="Disordered" evidence="8">
    <location>
        <begin position="272"/>
        <end position="296"/>
    </location>
</feature>
<keyword evidence="6 7" id="KW-0067">ATP-binding</keyword>
<keyword evidence="2" id="KW-0723">Serine/threonine-protein kinase</keyword>
<accession>A0ABV4QCJ7</accession>
<keyword evidence="4 7" id="KW-0547">Nucleotide-binding</keyword>
<evidence type="ECO:0000256" key="8">
    <source>
        <dbReference type="SAM" id="MobiDB-lite"/>
    </source>
</evidence>
<evidence type="ECO:0000256" key="9">
    <source>
        <dbReference type="SAM" id="Phobius"/>
    </source>
</evidence>
<dbReference type="PROSITE" id="PS00107">
    <property type="entry name" value="PROTEIN_KINASE_ATP"/>
    <property type="match status" value="1"/>
</dbReference>
<proteinExistence type="predicted"/>
<dbReference type="Pfam" id="PF00069">
    <property type="entry name" value="Pkinase"/>
    <property type="match status" value="1"/>
</dbReference>
<dbReference type="EMBL" id="JAXCEI010000007">
    <property type="protein sequence ID" value="MFA1540703.1"/>
    <property type="molecule type" value="Genomic_DNA"/>
</dbReference>
<evidence type="ECO:0000256" key="5">
    <source>
        <dbReference type="ARBA" id="ARBA00022777"/>
    </source>
</evidence>
<evidence type="ECO:0000259" key="10">
    <source>
        <dbReference type="PROSITE" id="PS50011"/>
    </source>
</evidence>
<evidence type="ECO:0000256" key="1">
    <source>
        <dbReference type="ARBA" id="ARBA00012513"/>
    </source>
</evidence>
<protein>
    <recommendedName>
        <fullName evidence="1">non-specific serine/threonine protein kinase</fullName>
        <ecNumber evidence="1">2.7.11.1</ecNumber>
    </recommendedName>
</protein>
<feature type="transmembrane region" description="Helical" evidence="9">
    <location>
        <begin position="480"/>
        <end position="497"/>
    </location>
</feature>
<dbReference type="PANTHER" id="PTHR43289:SF6">
    <property type="entry name" value="SERINE_THREONINE-PROTEIN KINASE NEKL-3"/>
    <property type="match status" value="1"/>
</dbReference>
<feature type="transmembrane region" description="Helical" evidence="9">
    <location>
        <begin position="367"/>
        <end position="387"/>
    </location>
</feature>
<keyword evidence="9" id="KW-0812">Transmembrane</keyword>
<reference evidence="11 12" key="1">
    <citation type="submission" date="2023-11" db="EMBL/GenBank/DDBJ databases">
        <title>Actinomadura monticuli sp. nov., isolated from volcanic ash.</title>
        <authorList>
            <person name="Lee S.D."/>
            <person name="Yang H."/>
            <person name="Kim I.S."/>
        </authorList>
    </citation>
    <scope>NUCLEOTIDE SEQUENCE [LARGE SCALE GENOMIC DNA]</scope>
    <source>
        <strain evidence="11 12">DLS-62</strain>
    </source>
</reference>
<dbReference type="PROSITE" id="PS00108">
    <property type="entry name" value="PROTEIN_KINASE_ST"/>
    <property type="match status" value="1"/>
</dbReference>
<name>A0ABV4QCJ7_9ACTN</name>
<evidence type="ECO:0000256" key="2">
    <source>
        <dbReference type="ARBA" id="ARBA00022527"/>
    </source>
</evidence>
<feature type="transmembrane region" description="Helical" evidence="9">
    <location>
        <begin position="343"/>
        <end position="360"/>
    </location>
</feature>
<evidence type="ECO:0000256" key="3">
    <source>
        <dbReference type="ARBA" id="ARBA00022679"/>
    </source>
</evidence>
<keyword evidence="9" id="KW-1133">Transmembrane helix</keyword>
<evidence type="ECO:0000256" key="6">
    <source>
        <dbReference type="ARBA" id="ARBA00022840"/>
    </source>
</evidence>
<gene>
    <name evidence="11" type="ORF">SM611_17385</name>
</gene>
<dbReference type="InterPro" id="IPR000719">
    <property type="entry name" value="Prot_kinase_dom"/>
</dbReference>
<organism evidence="11 12">
    <name type="scientific">Actinomadura monticuli</name>
    <dbReference type="NCBI Taxonomy" id="3097367"/>
    <lineage>
        <taxon>Bacteria</taxon>
        <taxon>Bacillati</taxon>
        <taxon>Actinomycetota</taxon>
        <taxon>Actinomycetes</taxon>
        <taxon>Streptosporangiales</taxon>
        <taxon>Thermomonosporaceae</taxon>
        <taxon>Actinomadura</taxon>
    </lineage>
</organism>
<dbReference type="InterPro" id="IPR011009">
    <property type="entry name" value="Kinase-like_dom_sf"/>
</dbReference>
<feature type="transmembrane region" description="Helical" evidence="9">
    <location>
        <begin position="407"/>
        <end position="426"/>
    </location>
</feature>
<dbReference type="CDD" id="cd14014">
    <property type="entry name" value="STKc_PknB_like"/>
    <property type="match status" value="1"/>
</dbReference>
<feature type="binding site" evidence="7">
    <location>
        <position position="42"/>
    </location>
    <ligand>
        <name>ATP</name>
        <dbReference type="ChEBI" id="CHEBI:30616"/>
    </ligand>
</feature>
<keyword evidence="5 11" id="KW-0418">Kinase</keyword>
<dbReference type="InterPro" id="IPR008271">
    <property type="entry name" value="Ser/Thr_kinase_AS"/>
</dbReference>
<evidence type="ECO:0000313" key="11">
    <source>
        <dbReference type="EMBL" id="MFA1540703.1"/>
    </source>
</evidence>
<dbReference type="EC" id="2.7.11.1" evidence="1"/>